<dbReference type="RefSeq" id="WP_048105325.1">
    <property type="nucleotide sequence ID" value="NZ_CP007026.1"/>
</dbReference>
<evidence type="ECO:0000313" key="6">
    <source>
        <dbReference type="Proteomes" id="UP000241022"/>
    </source>
</evidence>
<gene>
    <name evidence="4" type="ORF">A7X95_01525</name>
    <name evidence="3" type="ORF">T478_0731</name>
</gene>
<dbReference type="SUPFAM" id="SSF51735">
    <property type="entry name" value="NAD(P)-binding Rossmann-fold domains"/>
    <property type="match status" value="1"/>
</dbReference>
<reference evidence="4" key="2">
    <citation type="submission" date="2016-05" db="EMBL/GenBank/DDBJ databases">
        <authorList>
            <person name="Lavstsen T."/>
            <person name="Jespersen J.S."/>
        </authorList>
    </citation>
    <scope>NUCLEOTIDE SEQUENCE [LARGE SCALE GENOMIC DNA]</scope>
    <source>
        <strain evidence="4">U25</strain>
    </source>
</reference>
<proteinExistence type="predicted"/>
<dbReference type="SUPFAM" id="SSF55347">
    <property type="entry name" value="Glyceraldehyde-3-phosphate dehydrogenase-like, C-terminal domain"/>
    <property type="match status" value="1"/>
</dbReference>
<dbReference type="InterPro" id="IPR036291">
    <property type="entry name" value="NAD(P)-bd_dom_sf"/>
</dbReference>
<dbReference type="STRING" id="1410606.T478_0731"/>
<dbReference type="InterPro" id="IPR020831">
    <property type="entry name" value="GlycerAld/Erythrose_P_DH"/>
</dbReference>
<evidence type="ECO:0000313" key="3">
    <source>
        <dbReference type="EMBL" id="AJA92630.1"/>
    </source>
</evidence>
<dbReference type="Gene3D" id="3.30.360.10">
    <property type="entry name" value="Dihydrodipicolinate Reductase, domain 2"/>
    <property type="match status" value="1"/>
</dbReference>
<dbReference type="Gene3D" id="3.40.50.720">
    <property type="entry name" value="NAD(P)-binding Rossmann-like Domain"/>
    <property type="match status" value="1"/>
</dbReference>
<dbReference type="EMBL" id="LXWN01000001">
    <property type="protein sequence ID" value="PTL87981.1"/>
    <property type="molecule type" value="Genomic_DNA"/>
</dbReference>
<evidence type="ECO:0000313" key="5">
    <source>
        <dbReference type="Proteomes" id="UP000030944"/>
    </source>
</evidence>
<dbReference type="EMBL" id="CP007026">
    <property type="protein sequence ID" value="AJA92630.1"/>
    <property type="molecule type" value="Genomic_DNA"/>
</dbReference>
<dbReference type="HOGENOM" id="CLU_069533_0_0_2"/>
<evidence type="ECO:0000313" key="4">
    <source>
        <dbReference type="EMBL" id="PTL87981.1"/>
    </source>
</evidence>
<dbReference type="OrthoDB" id="295712at2157"/>
<dbReference type="GeneID" id="24816622"/>
<dbReference type="Proteomes" id="UP000241022">
    <property type="component" value="Unassembled WGS sequence"/>
</dbReference>
<dbReference type="CDD" id="cd18127">
    <property type="entry name" value="GAPDH_II_C"/>
    <property type="match status" value="1"/>
</dbReference>
<dbReference type="CDD" id="cd02278">
    <property type="entry name" value="GAPDH_II_N"/>
    <property type="match status" value="1"/>
</dbReference>
<accession>A0A0A7V7L7</accession>
<dbReference type="PIRSF" id="PIRSF000149">
    <property type="entry name" value="GAP_DH"/>
    <property type="match status" value="1"/>
</dbReference>
<dbReference type="AlphaFoldDB" id="A0A0A7V7L7"/>
<organism evidence="3 5">
    <name type="scientific">Candidatus Nitrosopelagicus brevis</name>
    <dbReference type="NCBI Taxonomy" id="1410606"/>
    <lineage>
        <taxon>Archaea</taxon>
        <taxon>Nitrososphaerota</taxon>
    </lineage>
</organism>
<sequence length="349" mass="39465">MKKVFVNGYGSIGSRIIQFIKDDPEIELVGVGKYSPDSKVTDAINRGFKVYVPEKNQNAFSDFTITGNIEAALDESDLVIDASPGGVGFKNKKLFYEPRDILSIYQGGETIDGENAVSDLLFNSKVNYADAIGKKHVMQGSCNVTGMGRILEPLRKNFGNSIKRFDVTLVRRWADIEQTDESVTDTIELTQSPHHGDDVKSYFGKESPLFVRAIKVPTRQMHLHIMDIRFKETAPSVDEIHGIFKNEYGVATLWNAKGTKDIRDFAEKLNFGFKDTNMIHIHANMTQKIDDTIQIMYSDDQTGIVIPENHMLLQAMLFEKSHEDAVKHTEKLFNMSEKKRLLESNFSKE</sequence>
<dbReference type="Proteomes" id="UP000030944">
    <property type="component" value="Chromosome"/>
</dbReference>
<reference evidence="3 5" key="1">
    <citation type="journal article" date="2015" name="Proc. Natl. Acad. Sci. U.S.A.">
        <title>Genomic and proteomic characterization of "Candidatus Nitrosopelagicus brevis": An ammonia-oxidizing archaeon from the open ocean.</title>
        <authorList>
            <person name="Santoro A.E."/>
            <person name="Dupont C.L."/>
            <person name="Richter R.A."/>
            <person name="Craig M.T."/>
            <person name="Carini P."/>
            <person name="McIlvin M.R."/>
            <person name="Yang Y."/>
            <person name="Orsi W.D."/>
            <person name="Moran D.M."/>
            <person name="Saito M.A."/>
        </authorList>
    </citation>
    <scope>NUCLEOTIDE SEQUENCE [LARGE SCALE GENOMIC DNA]</scope>
    <source>
        <strain evidence="3">CN25</strain>
        <strain evidence="5">V2</strain>
    </source>
</reference>
<name>A0A0A7V7L7_9ARCH</name>
<dbReference type="KEGG" id="nbv:T478_0731"/>
<keyword evidence="6" id="KW-1185">Reference proteome</keyword>
<dbReference type="NCBIfam" id="NF003251">
    <property type="entry name" value="PRK04207.1"/>
    <property type="match status" value="1"/>
</dbReference>
<feature type="active site" description="Nucleophile" evidence="2">
    <location>
        <position position="142"/>
    </location>
</feature>
<evidence type="ECO:0000256" key="2">
    <source>
        <dbReference type="PIRSR" id="PIRSR000149-1"/>
    </source>
</evidence>
<reference evidence="4 6" key="3">
    <citation type="submission" date="2018-04" db="EMBL/GenBank/DDBJ databases">
        <title>Transcriptomics of ammonia oxidizing archaea.</title>
        <authorList>
            <person name="Carini P."/>
        </authorList>
    </citation>
    <scope>NUCLEOTIDE SEQUENCE [LARGE SCALE GENOMIC DNA]</scope>
    <source>
        <strain evidence="4 6">U25</strain>
    </source>
</reference>
<protein>
    <submittedName>
        <fullName evidence="3 4">Glyceraldehyde-3-phosphate dehydrogenase</fullName>
    </submittedName>
</protein>
<keyword evidence="1" id="KW-0560">Oxidoreductase</keyword>
<evidence type="ECO:0000256" key="1">
    <source>
        <dbReference type="ARBA" id="ARBA00023002"/>
    </source>
</evidence>
<dbReference type="GO" id="GO:0016620">
    <property type="term" value="F:oxidoreductase activity, acting on the aldehyde or oxo group of donors, NAD or NADP as acceptor"/>
    <property type="evidence" value="ECO:0007669"/>
    <property type="project" value="InterPro"/>
</dbReference>